<organism evidence="2 3">
    <name type="scientific">Desulfonema magnum</name>
    <dbReference type="NCBI Taxonomy" id="45655"/>
    <lineage>
        <taxon>Bacteria</taxon>
        <taxon>Pseudomonadati</taxon>
        <taxon>Thermodesulfobacteriota</taxon>
        <taxon>Desulfobacteria</taxon>
        <taxon>Desulfobacterales</taxon>
        <taxon>Desulfococcaceae</taxon>
        <taxon>Desulfonema</taxon>
    </lineage>
</organism>
<protein>
    <submittedName>
        <fullName evidence="2">Uncharacterized protein</fullName>
    </submittedName>
</protein>
<evidence type="ECO:0000256" key="1">
    <source>
        <dbReference type="SAM" id="MobiDB-lite"/>
    </source>
</evidence>
<feature type="region of interest" description="Disordered" evidence="1">
    <location>
        <begin position="1"/>
        <end position="37"/>
    </location>
</feature>
<accession>A0A975BGT5</accession>
<dbReference type="Proteomes" id="UP000663722">
    <property type="component" value="Chromosome"/>
</dbReference>
<gene>
    <name evidence="2" type="ORF">dnm_007900</name>
</gene>
<evidence type="ECO:0000313" key="2">
    <source>
        <dbReference type="EMBL" id="QTA84790.1"/>
    </source>
</evidence>
<evidence type="ECO:0000313" key="3">
    <source>
        <dbReference type="Proteomes" id="UP000663722"/>
    </source>
</evidence>
<keyword evidence="3" id="KW-1185">Reference proteome</keyword>
<reference evidence="2" key="1">
    <citation type="journal article" date="2021" name="Microb. Physiol.">
        <title>Proteogenomic Insights into the Physiology of Marine, Sulfate-Reducing, Filamentous Desulfonema limicola and Desulfonema magnum.</title>
        <authorList>
            <person name="Schnaars V."/>
            <person name="Wohlbrand L."/>
            <person name="Scheve S."/>
            <person name="Hinrichs C."/>
            <person name="Reinhardt R."/>
            <person name="Rabus R."/>
        </authorList>
    </citation>
    <scope>NUCLEOTIDE SEQUENCE</scope>
    <source>
        <strain evidence="2">4be13</strain>
    </source>
</reference>
<feature type="compositionally biased region" description="Basic and acidic residues" evidence="1">
    <location>
        <begin position="27"/>
        <end position="37"/>
    </location>
</feature>
<dbReference type="KEGG" id="dmm:dnm_007900"/>
<dbReference type="EMBL" id="CP061800">
    <property type="protein sequence ID" value="QTA84790.1"/>
    <property type="molecule type" value="Genomic_DNA"/>
</dbReference>
<proteinExistence type="predicted"/>
<dbReference type="AlphaFoldDB" id="A0A975BGT5"/>
<sequence length="37" mass="4081">MSSRAEKHKGGYSHVGSSFPQIVNAPGHDDWFAHNKT</sequence>
<name>A0A975BGT5_9BACT</name>